<evidence type="ECO:0000256" key="6">
    <source>
        <dbReference type="ARBA" id="ARBA00022840"/>
    </source>
</evidence>
<accession>A0ABU5I4U7</accession>
<evidence type="ECO:0000313" key="9">
    <source>
        <dbReference type="Proteomes" id="UP001294412"/>
    </source>
</evidence>
<dbReference type="PANTHER" id="PTHR43790">
    <property type="entry name" value="CARBOHYDRATE TRANSPORT ATP-BINDING PROTEIN MG119-RELATED"/>
    <property type="match status" value="1"/>
</dbReference>
<dbReference type="CDD" id="cd03216">
    <property type="entry name" value="ABC_Carb_Monos_I"/>
    <property type="match status" value="1"/>
</dbReference>
<dbReference type="InterPro" id="IPR003593">
    <property type="entry name" value="AAA+_ATPase"/>
</dbReference>
<comment type="similarity">
    <text evidence="1">Belongs to the ABC transporter superfamily.</text>
</comment>
<dbReference type="InterPro" id="IPR050107">
    <property type="entry name" value="ABC_carbohydrate_import_ATPase"/>
</dbReference>
<sequence>MPAAGEGAGHPLLDARQITKTFLGMKALDQVDFSLRAGEVHALLGENGAGKSTMIKVLTGAYRRDGGTVRLDGVPVDPRDVTEAQALGIGTVYQEVNLLPNLTVAENLFLGREPKRFGFIDVRAMNRMAAAIVSRYGLAIDVAALLSDYSVAIRQIVAIARAVDLSGKVLILDEPTASLDAAEVETLFAIIRDLKARGLGIVFITHFFDQVFRIADRATVLRNGKLVGTVDIEGLDRLDLVSMMLGHDLAVEESRDRAATADGAAGTPLVTFDNFGKRGQVAPFDLTIRRGEVVGVAGLLGSGRTQTAELMFGIHEADSGTATLYDGSKPRVLALRSPRAAIEADFGFCPEDRKEDGIIADLSVRENIVLALQARRGWARPLSRREQVEIADRYIAALDIRTTDREKPIKFLSGGNQQKAILARWLATNPKFLILDEPTRGIDVGAHAEIIKLIERLCDDGVSLLVISSELEELVVYSHRIIVLSDRRHVAELTGEAVTSARIMQAMADEGPDAAKNREVAA</sequence>
<dbReference type="RefSeq" id="WP_322187841.1">
    <property type="nucleotide sequence ID" value="NZ_JAXLPB010000004.1"/>
</dbReference>
<evidence type="ECO:0000256" key="1">
    <source>
        <dbReference type="ARBA" id="ARBA00005417"/>
    </source>
</evidence>
<dbReference type="GO" id="GO:0005524">
    <property type="term" value="F:ATP binding"/>
    <property type="evidence" value="ECO:0007669"/>
    <property type="project" value="UniProtKB-KW"/>
</dbReference>
<keyword evidence="9" id="KW-1185">Reference proteome</keyword>
<evidence type="ECO:0000256" key="2">
    <source>
        <dbReference type="ARBA" id="ARBA00022448"/>
    </source>
</evidence>
<evidence type="ECO:0000259" key="7">
    <source>
        <dbReference type="PROSITE" id="PS50893"/>
    </source>
</evidence>
<gene>
    <name evidence="8" type="primary">ytfR</name>
    <name evidence="8" type="ORF">U0C82_13895</name>
</gene>
<dbReference type="InterPro" id="IPR027417">
    <property type="entry name" value="P-loop_NTPase"/>
</dbReference>
<dbReference type="EMBL" id="JAXLPB010000004">
    <property type="protein sequence ID" value="MDY8110231.1"/>
    <property type="molecule type" value="Genomic_DNA"/>
</dbReference>
<evidence type="ECO:0000256" key="5">
    <source>
        <dbReference type="ARBA" id="ARBA00022741"/>
    </source>
</evidence>
<dbReference type="InterPro" id="IPR003439">
    <property type="entry name" value="ABC_transporter-like_ATP-bd"/>
</dbReference>
<dbReference type="SMART" id="SM00382">
    <property type="entry name" value="AAA"/>
    <property type="match status" value="2"/>
</dbReference>
<proteinExistence type="inferred from homology"/>
<organism evidence="8 9">
    <name type="scientific">Fulvimarina uroteuthidis</name>
    <dbReference type="NCBI Taxonomy" id="3098149"/>
    <lineage>
        <taxon>Bacteria</taxon>
        <taxon>Pseudomonadati</taxon>
        <taxon>Pseudomonadota</taxon>
        <taxon>Alphaproteobacteria</taxon>
        <taxon>Hyphomicrobiales</taxon>
        <taxon>Aurantimonadaceae</taxon>
        <taxon>Fulvimarina</taxon>
    </lineage>
</organism>
<protein>
    <submittedName>
        <fullName evidence="8">Galactofuranose ABC transporter, ATP-binding protein YtfR</fullName>
    </submittedName>
</protein>
<dbReference type="PROSITE" id="PS50893">
    <property type="entry name" value="ABC_TRANSPORTER_2"/>
    <property type="match status" value="2"/>
</dbReference>
<keyword evidence="5" id="KW-0547">Nucleotide-binding</keyword>
<dbReference type="CDD" id="cd03215">
    <property type="entry name" value="ABC_Carb_Monos_II"/>
    <property type="match status" value="1"/>
</dbReference>
<evidence type="ECO:0000313" key="8">
    <source>
        <dbReference type="EMBL" id="MDY8110231.1"/>
    </source>
</evidence>
<dbReference type="SUPFAM" id="SSF52540">
    <property type="entry name" value="P-loop containing nucleoside triphosphate hydrolases"/>
    <property type="match status" value="2"/>
</dbReference>
<keyword evidence="2" id="KW-0813">Transport</keyword>
<dbReference type="PANTHER" id="PTHR43790:SF9">
    <property type="entry name" value="GALACTOFURANOSE TRANSPORTER ATP-BINDING PROTEIN YTFR"/>
    <property type="match status" value="1"/>
</dbReference>
<dbReference type="NCBIfam" id="NF041861">
    <property type="entry name" value="YtfR_transport"/>
    <property type="match status" value="1"/>
</dbReference>
<dbReference type="InterPro" id="IPR017871">
    <property type="entry name" value="ABC_transporter-like_CS"/>
</dbReference>
<reference evidence="8 9" key="1">
    <citation type="submission" date="2023-12" db="EMBL/GenBank/DDBJ databases">
        <title>Description of Novel Strain Fulvimarina sp. 2208YS6-2-32 isolated from Uroteuthis (Photololigo) edulis.</title>
        <authorList>
            <person name="Park J.-S."/>
        </authorList>
    </citation>
    <scope>NUCLEOTIDE SEQUENCE [LARGE SCALE GENOMIC DNA]</scope>
    <source>
        <strain evidence="8 9">2208YS6-2-32</strain>
    </source>
</reference>
<dbReference type="Gene3D" id="3.40.50.300">
    <property type="entry name" value="P-loop containing nucleotide triphosphate hydrolases"/>
    <property type="match status" value="2"/>
</dbReference>
<dbReference type="Proteomes" id="UP001294412">
    <property type="component" value="Unassembled WGS sequence"/>
</dbReference>
<keyword evidence="3" id="KW-0762">Sugar transport</keyword>
<feature type="domain" description="ABC transporter" evidence="7">
    <location>
        <begin position="13"/>
        <end position="248"/>
    </location>
</feature>
<comment type="caution">
    <text evidence="8">The sequence shown here is derived from an EMBL/GenBank/DDBJ whole genome shotgun (WGS) entry which is preliminary data.</text>
</comment>
<keyword evidence="6 8" id="KW-0067">ATP-binding</keyword>
<dbReference type="Pfam" id="PF00005">
    <property type="entry name" value="ABC_tran"/>
    <property type="match status" value="2"/>
</dbReference>
<keyword evidence="4" id="KW-0677">Repeat</keyword>
<evidence type="ECO:0000256" key="4">
    <source>
        <dbReference type="ARBA" id="ARBA00022737"/>
    </source>
</evidence>
<name>A0ABU5I4U7_9HYPH</name>
<dbReference type="PROSITE" id="PS00211">
    <property type="entry name" value="ABC_TRANSPORTER_1"/>
    <property type="match status" value="1"/>
</dbReference>
<evidence type="ECO:0000256" key="3">
    <source>
        <dbReference type="ARBA" id="ARBA00022597"/>
    </source>
</evidence>
<feature type="domain" description="ABC transporter" evidence="7">
    <location>
        <begin position="265"/>
        <end position="511"/>
    </location>
</feature>
<dbReference type="InterPro" id="IPR049716">
    <property type="entry name" value="YtfR-like"/>
</dbReference>